<evidence type="ECO:0000313" key="1">
    <source>
        <dbReference type="EMBL" id="QAY33129.1"/>
    </source>
</evidence>
<dbReference type="EMBL" id="CP035464">
    <property type="protein sequence ID" value="QAY33129.1"/>
    <property type="molecule type" value="Genomic_DNA"/>
</dbReference>
<dbReference type="RefSeq" id="WP_129237634.1">
    <property type="nucleotide sequence ID" value="NZ_CP035464.1"/>
</dbReference>
<dbReference type="Proteomes" id="UP000293589">
    <property type="component" value="Chromosome"/>
</dbReference>
<evidence type="ECO:0000313" key="2">
    <source>
        <dbReference type="Proteomes" id="UP000293589"/>
    </source>
</evidence>
<gene>
    <name evidence="1" type="ORF">ESN35_06720</name>
</gene>
<organism evidence="1 2">
    <name type="scientific">Bifidobacterium pullorum subsp. gallinarum</name>
    <dbReference type="NCBI Taxonomy" id="78344"/>
    <lineage>
        <taxon>Bacteria</taxon>
        <taxon>Bacillati</taxon>
        <taxon>Actinomycetota</taxon>
        <taxon>Actinomycetes</taxon>
        <taxon>Bifidobacteriales</taxon>
        <taxon>Bifidobacteriaceae</taxon>
        <taxon>Bifidobacterium</taxon>
    </lineage>
</organism>
<name>A0A4P6E4K0_9BIFI</name>
<dbReference type="KEGG" id="bgx:ESN35_06720"/>
<reference evidence="1 2" key="1">
    <citation type="submission" date="2019-01" db="EMBL/GenBank/DDBJ databases">
        <title>Complete genome sequence of Bifidobacterium gallinarum CACC 514.</title>
        <authorList>
            <person name="Jung M."/>
        </authorList>
    </citation>
    <scope>NUCLEOTIDE SEQUENCE [LARGE SCALE GENOMIC DNA]</scope>
    <source>
        <strain evidence="1 2">CACC 514</strain>
    </source>
</reference>
<sequence>MSIAEREAENAGPQYASQRIRLDMDDIRAAYVAGRTAEPCEEQVEAATRERSKHQIVFSIDGIRKCCSCGAVVGGAWGDDRVAFERHVTTMMLEAARKAVM</sequence>
<dbReference type="AlphaFoldDB" id="A0A4P6E4K0"/>
<protein>
    <submittedName>
        <fullName evidence="1">Uncharacterized protein</fullName>
    </submittedName>
</protein>
<proteinExistence type="predicted"/>
<accession>A0A4P6E4K0</accession>